<comment type="caution">
    <text evidence="1">The sequence shown here is derived from an EMBL/GenBank/DDBJ whole genome shotgun (WGS) entry which is preliminary data.</text>
</comment>
<evidence type="ECO:0000313" key="1">
    <source>
        <dbReference type="EMBL" id="RNA32111.1"/>
    </source>
</evidence>
<protein>
    <submittedName>
        <fullName evidence="1">Uncharacterized protein</fullName>
    </submittedName>
</protein>
<evidence type="ECO:0000313" key="2">
    <source>
        <dbReference type="Proteomes" id="UP000276133"/>
    </source>
</evidence>
<proteinExistence type="predicted"/>
<reference evidence="1 2" key="1">
    <citation type="journal article" date="2018" name="Sci. Rep.">
        <title>Genomic signatures of local adaptation to the degree of environmental predictability in rotifers.</title>
        <authorList>
            <person name="Franch-Gras L."/>
            <person name="Hahn C."/>
            <person name="Garcia-Roger E.M."/>
            <person name="Carmona M.J."/>
            <person name="Serra M."/>
            <person name="Gomez A."/>
        </authorList>
    </citation>
    <scope>NUCLEOTIDE SEQUENCE [LARGE SCALE GENOMIC DNA]</scope>
    <source>
        <strain evidence="1">HYR1</strain>
    </source>
</reference>
<gene>
    <name evidence="1" type="ORF">BpHYR1_000120</name>
</gene>
<accession>A0A3M7S8L0</accession>
<dbReference type="Proteomes" id="UP000276133">
    <property type="component" value="Unassembled WGS sequence"/>
</dbReference>
<sequence length="130" mass="15081">MSRKKLQSSKIDKSTVSKIIKDNDDSCSTFYVPNVQEIVEEVLVEANLVEQKDKSVLESDDEDIEIEREYISKDIGYAAFTNVLVYLEQFSSIGIEDLRKIKDIYKKVEIEELQKLKQPTIFDILRLSKD</sequence>
<dbReference type="AlphaFoldDB" id="A0A3M7S8L0"/>
<dbReference type="EMBL" id="REGN01001846">
    <property type="protein sequence ID" value="RNA32111.1"/>
    <property type="molecule type" value="Genomic_DNA"/>
</dbReference>
<organism evidence="1 2">
    <name type="scientific">Brachionus plicatilis</name>
    <name type="common">Marine rotifer</name>
    <name type="synonym">Brachionus muelleri</name>
    <dbReference type="NCBI Taxonomy" id="10195"/>
    <lineage>
        <taxon>Eukaryota</taxon>
        <taxon>Metazoa</taxon>
        <taxon>Spiralia</taxon>
        <taxon>Gnathifera</taxon>
        <taxon>Rotifera</taxon>
        <taxon>Eurotatoria</taxon>
        <taxon>Monogononta</taxon>
        <taxon>Pseudotrocha</taxon>
        <taxon>Ploima</taxon>
        <taxon>Brachionidae</taxon>
        <taxon>Brachionus</taxon>
    </lineage>
</organism>
<keyword evidence="2" id="KW-1185">Reference proteome</keyword>
<name>A0A3M7S8L0_BRAPC</name>